<feature type="compositionally biased region" description="Low complexity" evidence="1">
    <location>
        <begin position="228"/>
        <end position="237"/>
    </location>
</feature>
<gene>
    <name evidence="2" type="primary">ORF20</name>
</gene>
<dbReference type="RefSeq" id="YP_010087463.1">
    <property type="nucleotide sequence ID" value="NC_055555.1"/>
</dbReference>
<evidence type="ECO:0000256" key="1">
    <source>
        <dbReference type="SAM" id="MobiDB-lite"/>
    </source>
</evidence>
<dbReference type="Pfam" id="PF01646">
    <property type="entry name" value="Herpes_UL24"/>
    <property type="match status" value="1"/>
</dbReference>
<evidence type="ECO:0000313" key="2">
    <source>
        <dbReference type="EMBL" id="AZB49193.1"/>
    </source>
</evidence>
<dbReference type="EMBL" id="MG452722">
    <property type="protein sequence ID" value="AZB49193.1"/>
    <property type="molecule type" value="Genomic_DNA"/>
</dbReference>
<name>A0A3S8D7G9_9GAMA</name>
<keyword evidence="3" id="KW-1185">Reference proteome</keyword>
<dbReference type="InterPro" id="IPR002580">
    <property type="entry name" value="Herpes_UL24"/>
</dbReference>
<feature type="region of interest" description="Disordered" evidence="1">
    <location>
        <begin position="257"/>
        <end position="291"/>
    </location>
</feature>
<evidence type="ECO:0000313" key="3">
    <source>
        <dbReference type="Proteomes" id="UP000677407"/>
    </source>
</evidence>
<reference evidence="2" key="1">
    <citation type="submission" date="2017-11" db="EMBL/GenBank/DDBJ databases">
        <title>The distinct marsupial branch of gammaherpesviruses includes novel host-derived genes seldom found in other viruses.</title>
        <authorList>
            <person name="Vaz P.K."/>
        </authorList>
    </citation>
    <scope>NUCLEOTIDE SEQUENCE</scope>
    <source>
        <strain evidence="2">36M/11</strain>
    </source>
</reference>
<proteinExistence type="predicted"/>
<accession>A0A3S8D7G9</accession>
<dbReference type="GeneID" id="65102748"/>
<organism evidence="2">
    <name type="scientific">Phascolarctid gammaherpesvirus 1</name>
    <dbReference type="NCBI Taxonomy" id="2249313"/>
    <lineage>
        <taxon>Viruses</taxon>
        <taxon>Duplodnaviria</taxon>
        <taxon>Heunggongvirae</taxon>
        <taxon>Peploviricota</taxon>
        <taxon>Herviviricetes</taxon>
        <taxon>Herpesvirales</taxon>
        <taxon>Orthoherpesviridae</taxon>
        <taxon>Gammaherpesvirinae</taxon>
        <taxon>Manticavirus</taxon>
        <taxon>Manticavirus phascolarctidgamma1</taxon>
    </lineage>
</organism>
<sequence length="291" mass="32157">MDSALALLPNYCKARGKRAHVMFYRKLQNFKRPQSLFKFLGLGLEKTKIGVQLYFEVNLIKRVVDCIVLRQTENDNTCFVIELKTCMAGRMGSGGAVRAQQRIEGLRQLRDSTRTICSEAPAGSEEWIIHPVLLFKSQRSLRTIYIEHPTFMTNVKVSSSLSRLRGFFSSRQDKSLIRAIKCSQTCGESDNNCGIHHVGGRAKGKAEEGYFSATTKRNSKTGLATSPSAGNGSGNSAKKKAIAVGAGWVGQGAARQLSKTHEGFGHSGGSRSQFSGYRKRGRTWEAPFNRR</sequence>
<feature type="compositionally biased region" description="Polar residues" evidence="1">
    <location>
        <begin position="214"/>
        <end position="227"/>
    </location>
</feature>
<dbReference type="KEGG" id="vg:65102748"/>
<dbReference type="Proteomes" id="UP000677407">
    <property type="component" value="Segment"/>
</dbReference>
<feature type="region of interest" description="Disordered" evidence="1">
    <location>
        <begin position="214"/>
        <end position="237"/>
    </location>
</feature>
<protein>
    <submittedName>
        <fullName evidence="2">Putative membrane or tegument protein</fullName>
    </submittedName>
</protein>